<dbReference type="InterPro" id="IPR027417">
    <property type="entry name" value="P-loop_NTPase"/>
</dbReference>
<keyword evidence="2" id="KW-0813">Transport</keyword>
<keyword evidence="4 6" id="KW-0067">ATP-binding</keyword>
<evidence type="ECO:0000313" key="7">
    <source>
        <dbReference type="Proteomes" id="UP000325289"/>
    </source>
</evidence>
<evidence type="ECO:0000259" key="5">
    <source>
        <dbReference type="PROSITE" id="PS50893"/>
    </source>
</evidence>
<accession>A0A1I2E9G5</accession>
<feature type="domain" description="ABC transporter" evidence="5">
    <location>
        <begin position="11"/>
        <end position="246"/>
    </location>
</feature>
<dbReference type="Pfam" id="PF00005">
    <property type="entry name" value="ABC_tran"/>
    <property type="match status" value="1"/>
</dbReference>
<protein>
    <submittedName>
        <fullName evidence="6">NitT/TauT family transport system ATP-binding protein</fullName>
    </submittedName>
</protein>
<evidence type="ECO:0000256" key="3">
    <source>
        <dbReference type="ARBA" id="ARBA00022741"/>
    </source>
</evidence>
<comment type="similarity">
    <text evidence="1">Belongs to the ABC transporter superfamily.</text>
</comment>
<dbReference type="Proteomes" id="UP000325289">
    <property type="component" value="Unassembled WGS sequence"/>
</dbReference>
<proteinExistence type="inferred from homology"/>
<evidence type="ECO:0000256" key="2">
    <source>
        <dbReference type="ARBA" id="ARBA00022448"/>
    </source>
</evidence>
<dbReference type="InterPro" id="IPR050166">
    <property type="entry name" value="ABC_transporter_ATP-bind"/>
</dbReference>
<sequence>MKDSDVEVPAIQLRGVRKTFRLSEDRNAKTVLALDGIDLTIRKGEFLTIIGPSGCGKTTLLRIMASLEQHDEGEVIVEGEPVSEPGIRRAMVFQTFGLFPWKTVIDNVTFPLTVRKFPADEARNTAMKHIRRVGLERFVDAYPHQLSGGMQQRVGLARALSTGADILLMDEPFGAIDAQTRELMQEELLRIWDEERKTVIFITHDLDEAVLLADRVLLMSRGPGRVRELIDVDLPHPRFEYDVRGHENFAKVRGHIWQQLRNDLVQQREEEAS</sequence>
<gene>
    <name evidence="6" type="ORF">SAMN04515678_12122</name>
</gene>
<evidence type="ECO:0000256" key="4">
    <source>
        <dbReference type="ARBA" id="ARBA00022840"/>
    </source>
</evidence>
<dbReference type="SMART" id="SM00382">
    <property type="entry name" value="AAA"/>
    <property type="match status" value="1"/>
</dbReference>
<dbReference type="EMBL" id="FOMS01000021">
    <property type="protein sequence ID" value="SFE89138.1"/>
    <property type="molecule type" value="Genomic_DNA"/>
</dbReference>
<dbReference type="SUPFAM" id="SSF52540">
    <property type="entry name" value="P-loop containing nucleoside triphosphate hydrolases"/>
    <property type="match status" value="1"/>
</dbReference>
<dbReference type="OrthoDB" id="9802264at2"/>
<dbReference type="PROSITE" id="PS00211">
    <property type="entry name" value="ABC_TRANSPORTER_1"/>
    <property type="match status" value="1"/>
</dbReference>
<dbReference type="GO" id="GO:0016887">
    <property type="term" value="F:ATP hydrolysis activity"/>
    <property type="evidence" value="ECO:0007669"/>
    <property type="project" value="InterPro"/>
</dbReference>
<dbReference type="GO" id="GO:0005524">
    <property type="term" value="F:ATP binding"/>
    <property type="evidence" value="ECO:0007669"/>
    <property type="project" value="UniProtKB-KW"/>
</dbReference>
<dbReference type="AlphaFoldDB" id="A0A1I2E9G5"/>
<dbReference type="PANTHER" id="PTHR42788:SF13">
    <property type="entry name" value="ALIPHATIC SULFONATES IMPORT ATP-BINDING PROTEIN SSUB"/>
    <property type="match status" value="1"/>
</dbReference>
<evidence type="ECO:0000256" key="1">
    <source>
        <dbReference type="ARBA" id="ARBA00005417"/>
    </source>
</evidence>
<dbReference type="PANTHER" id="PTHR42788">
    <property type="entry name" value="TAURINE IMPORT ATP-BINDING PROTEIN-RELATED"/>
    <property type="match status" value="1"/>
</dbReference>
<evidence type="ECO:0000313" key="6">
    <source>
        <dbReference type="EMBL" id="SFE89138.1"/>
    </source>
</evidence>
<keyword evidence="3" id="KW-0547">Nucleotide-binding</keyword>
<dbReference type="CDD" id="cd03293">
    <property type="entry name" value="ABC_NrtD_SsuB_transporters"/>
    <property type="match status" value="1"/>
</dbReference>
<dbReference type="InterPro" id="IPR003593">
    <property type="entry name" value="AAA+_ATPase"/>
</dbReference>
<reference evidence="6 7" key="1">
    <citation type="submission" date="2016-10" db="EMBL/GenBank/DDBJ databases">
        <authorList>
            <person name="Varghese N."/>
            <person name="Submissions S."/>
        </authorList>
    </citation>
    <scope>NUCLEOTIDE SEQUENCE [LARGE SCALE GENOMIC DNA]</scope>
    <source>
        <strain evidence="7">YIM D21,KCTC 23444,ACCC 10710</strain>
    </source>
</reference>
<dbReference type="InterPro" id="IPR017871">
    <property type="entry name" value="ABC_transporter-like_CS"/>
</dbReference>
<dbReference type="Gene3D" id="3.40.50.300">
    <property type="entry name" value="P-loop containing nucleotide triphosphate hydrolases"/>
    <property type="match status" value="1"/>
</dbReference>
<keyword evidence="7" id="KW-1185">Reference proteome</keyword>
<name>A0A1I2E9G5_9RHOB</name>
<dbReference type="PROSITE" id="PS50893">
    <property type="entry name" value="ABC_TRANSPORTER_2"/>
    <property type="match status" value="1"/>
</dbReference>
<organism evidence="6 7">
    <name type="scientific">Roseivivax sediminis</name>
    <dbReference type="NCBI Taxonomy" id="936889"/>
    <lineage>
        <taxon>Bacteria</taxon>
        <taxon>Pseudomonadati</taxon>
        <taxon>Pseudomonadota</taxon>
        <taxon>Alphaproteobacteria</taxon>
        <taxon>Rhodobacterales</taxon>
        <taxon>Roseobacteraceae</taxon>
        <taxon>Roseivivax</taxon>
    </lineage>
</organism>
<dbReference type="InterPro" id="IPR003439">
    <property type="entry name" value="ABC_transporter-like_ATP-bd"/>
</dbReference>